<proteinExistence type="predicted"/>
<dbReference type="SUPFAM" id="SSF50341">
    <property type="entry name" value="CheW-like"/>
    <property type="match status" value="1"/>
</dbReference>
<accession>A0A1F6TPV8</accession>
<name>A0A1F6TPV8_9PROT</name>
<comment type="caution">
    <text evidence="1">The sequence shown here is derived from an EMBL/GenBank/DDBJ whole genome shotgun (WGS) entry which is preliminary data.</text>
</comment>
<evidence type="ECO:0000313" key="1">
    <source>
        <dbReference type="EMBL" id="OGI47158.1"/>
    </source>
</evidence>
<protein>
    <recommendedName>
        <fullName evidence="3">CheW-like domain-containing protein</fullName>
    </recommendedName>
</protein>
<dbReference type="Proteomes" id="UP000178885">
    <property type="component" value="Unassembled WGS sequence"/>
</dbReference>
<dbReference type="STRING" id="1817760.A2151_07665"/>
<dbReference type="AlphaFoldDB" id="A0A1F6TPV8"/>
<gene>
    <name evidence="1" type="ORF">A2151_07665</name>
</gene>
<sequence length="146" mass="16068">MAEPNQYLRLQLQGVQYLLPSTSGFTIEQREGLLANSDPASPIVAWRAVRNARWPAYCLDTGLKPARRDDWSRAVFIEATPHAIGLAVDDVHMLPRADTQVGPFTPLGPAPTRHGHLFAGVWVTGRRVTLVFDPKALIGYLQGLGE</sequence>
<dbReference type="GO" id="GO:0007165">
    <property type="term" value="P:signal transduction"/>
    <property type="evidence" value="ECO:0007669"/>
    <property type="project" value="InterPro"/>
</dbReference>
<reference evidence="1 2" key="1">
    <citation type="journal article" date="2016" name="Nat. Commun.">
        <title>Thousands of microbial genomes shed light on interconnected biogeochemical processes in an aquifer system.</title>
        <authorList>
            <person name="Anantharaman K."/>
            <person name="Brown C.T."/>
            <person name="Hug L.A."/>
            <person name="Sharon I."/>
            <person name="Castelle C.J."/>
            <person name="Probst A.J."/>
            <person name="Thomas B.C."/>
            <person name="Singh A."/>
            <person name="Wilkins M.J."/>
            <person name="Karaoz U."/>
            <person name="Brodie E.L."/>
            <person name="Williams K.H."/>
            <person name="Hubbard S.S."/>
            <person name="Banfield J.F."/>
        </authorList>
    </citation>
    <scope>NUCLEOTIDE SEQUENCE [LARGE SCALE GENOMIC DNA]</scope>
</reference>
<dbReference type="GO" id="GO:0006935">
    <property type="term" value="P:chemotaxis"/>
    <property type="evidence" value="ECO:0007669"/>
    <property type="project" value="InterPro"/>
</dbReference>
<dbReference type="InterPro" id="IPR036061">
    <property type="entry name" value="CheW-like_dom_sf"/>
</dbReference>
<organism evidence="1 2">
    <name type="scientific">Candidatus Muproteobacteria bacterium RBG_16_65_34</name>
    <dbReference type="NCBI Taxonomy" id="1817760"/>
    <lineage>
        <taxon>Bacteria</taxon>
        <taxon>Pseudomonadati</taxon>
        <taxon>Pseudomonadota</taxon>
        <taxon>Candidatus Muproteobacteria</taxon>
    </lineage>
</organism>
<evidence type="ECO:0000313" key="2">
    <source>
        <dbReference type="Proteomes" id="UP000178885"/>
    </source>
</evidence>
<dbReference type="EMBL" id="MFSU01000063">
    <property type="protein sequence ID" value="OGI47158.1"/>
    <property type="molecule type" value="Genomic_DNA"/>
</dbReference>
<evidence type="ECO:0008006" key="3">
    <source>
        <dbReference type="Google" id="ProtNLM"/>
    </source>
</evidence>